<dbReference type="OrthoDB" id="5496380at2"/>
<dbReference type="STRING" id="630626.EBL_c04720"/>
<evidence type="ECO:0000256" key="3">
    <source>
        <dbReference type="ARBA" id="ARBA00012528"/>
    </source>
</evidence>
<dbReference type="GO" id="GO:1902201">
    <property type="term" value="P:negative regulation of bacterial-type flagellum-dependent cell motility"/>
    <property type="evidence" value="ECO:0007669"/>
    <property type="project" value="TreeGrafter"/>
</dbReference>
<dbReference type="Gene3D" id="3.30.70.270">
    <property type="match status" value="1"/>
</dbReference>
<evidence type="ECO:0000256" key="4">
    <source>
        <dbReference type="ARBA" id="ARBA00023134"/>
    </source>
</evidence>
<dbReference type="EMBL" id="CP001560">
    <property type="protein sequence ID" value="AFJ45598.1"/>
    <property type="molecule type" value="Genomic_DNA"/>
</dbReference>
<keyword evidence="8" id="KW-1185">Reference proteome</keyword>
<keyword evidence="4" id="KW-0547">Nucleotide-binding</keyword>
<reference evidence="7 8" key="1">
    <citation type="journal article" date="2012" name="J. Bacteriol.">
        <title>Complete genome sequence of the B12-producing Shimwellia blattae strain DSM 4481, isolated from a cockroach.</title>
        <authorList>
            <person name="Brzuszkiewicz E."/>
            <person name="Waschkowitz T."/>
            <person name="Wiezer A."/>
            <person name="Daniel R."/>
        </authorList>
    </citation>
    <scope>NUCLEOTIDE SEQUENCE [LARGE SCALE GENOMIC DNA]</scope>
    <source>
        <strain evidence="8">ATCC 29907 / DSM 4481 / JCM 1650 / NBRC 105725 / CDC 9005-74</strain>
    </source>
</reference>
<dbReference type="GO" id="GO:0052621">
    <property type="term" value="F:diguanylate cyclase activity"/>
    <property type="evidence" value="ECO:0007669"/>
    <property type="project" value="UniProtKB-EC"/>
</dbReference>
<dbReference type="GO" id="GO:0005525">
    <property type="term" value="F:GTP binding"/>
    <property type="evidence" value="ECO:0007669"/>
    <property type="project" value="UniProtKB-KW"/>
</dbReference>
<evidence type="ECO:0000256" key="1">
    <source>
        <dbReference type="ARBA" id="ARBA00001946"/>
    </source>
</evidence>
<comment type="pathway">
    <text evidence="2">Purine metabolism; 3',5'-cyclic di-GMP biosynthesis.</text>
</comment>
<gene>
    <name evidence="7" type="primary">ydeH</name>
    <name evidence="7" type="ordered locus">EBL_c04720</name>
</gene>
<dbReference type="EC" id="2.7.7.65" evidence="3"/>
<proteinExistence type="predicted"/>
<dbReference type="CDD" id="cd01949">
    <property type="entry name" value="GGDEF"/>
    <property type="match status" value="1"/>
</dbReference>
<accession>I2B4Z4</accession>
<dbReference type="HOGENOM" id="CLU_000445_11_5_6"/>
<evidence type="ECO:0000256" key="2">
    <source>
        <dbReference type="ARBA" id="ARBA00004665"/>
    </source>
</evidence>
<evidence type="ECO:0000256" key="5">
    <source>
        <dbReference type="ARBA" id="ARBA00034247"/>
    </source>
</evidence>
<sequence length="301" mass="34287">MIMTIREIDQAILALNNAIKSHYAWTGHLLSLALHDSRVDETLMDPLSERRCQFGVWLHQLHQSVQVEEGQFISDIDNYHHQMHDQARVLTQAIISQTASQAMIDSYLTAQNQFILSLDRYKEQLFSLRNLHDALTGLPLRHLLYQHFSLFYRRARQRQQKMYIMMMDLDRFKSINDTWGHNAGDDVLRALAGILKEGSGEPQHIYRFGGEEFVMLLADASEQEACARGAALCEYLACHPIAIAGQNLQVTMTGGMACVGENELLHDVIGRADKAMYYGKHHGRNCCVYSDTHGELTRLTP</sequence>
<organism evidence="7 8">
    <name type="scientific">Shimwellia blattae (strain ATCC 29907 / DSM 4481 / JCM 1650 / NBRC 105725 / CDC 9005-74)</name>
    <name type="common">Escherichia blattae</name>
    <dbReference type="NCBI Taxonomy" id="630626"/>
    <lineage>
        <taxon>Bacteria</taxon>
        <taxon>Pseudomonadati</taxon>
        <taxon>Pseudomonadota</taxon>
        <taxon>Gammaproteobacteria</taxon>
        <taxon>Enterobacterales</taxon>
        <taxon>Enterobacteriaceae</taxon>
        <taxon>Shimwellia</taxon>
    </lineage>
</organism>
<dbReference type="GO" id="GO:0005886">
    <property type="term" value="C:plasma membrane"/>
    <property type="evidence" value="ECO:0007669"/>
    <property type="project" value="TreeGrafter"/>
</dbReference>
<accession>K6VGZ4</accession>
<evidence type="ECO:0000313" key="8">
    <source>
        <dbReference type="Proteomes" id="UP000001955"/>
    </source>
</evidence>
<comment type="catalytic activity">
    <reaction evidence="5">
        <text>2 GTP = 3',3'-c-di-GMP + 2 diphosphate</text>
        <dbReference type="Rhea" id="RHEA:24898"/>
        <dbReference type="ChEBI" id="CHEBI:33019"/>
        <dbReference type="ChEBI" id="CHEBI:37565"/>
        <dbReference type="ChEBI" id="CHEBI:58805"/>
        <dbReference type="EC" id="2.7.7.65"/>
    </reaction>
</comment>
<dbReference type="PANTHER" id="PTHR45138:SF9">
    <property type="entry name" value="DIGUANYLATE CYCLASE DGCM-RELATED"/>
    <property type="match status" value="1"/>
</dbReference>
<dbReference type="InterPro" id="IPR000160">
    <property type="entry name" value="GGDEF_dom"/>
</dbReference>
<keyword evidence="4" id="KW-0342">GTP-binding</keyword>
<protein>
    <recommendedName>
        <fullName evidence="3">diguanylate cyclase</fullName>
        <ecNumber evidence="3">2.7.7.65</ecNumber>
    </recommendedName>
</protein>
<dbReference type="AlphaFoldDB" id="I2B4Z4"/>
<feature type="domain" description="GGDEF" evidence="6">
    <location>
        <begin position="160"/>
        <end position="292"/>
    </location>
</feature>
<dbReference type="InterPro" id="IPR043128">
    <property type="entry name" value="Rev_trsase/Diguanyl_cyclase"/>
</dbReference>
<dbReference type="PROSITE" id="PS50887">
    <property type="entry name" value="GGDEF"/>
    <property type="match status" value="1"/>
</dbReference>
<dbReference type="NCBIfam" id="NF007380">
    <property type="entry name" value="PRK09894.1"/>
    <property type="match status" value="1"/>
</dbReference>
<evidence type="ECO:0000313" key="7">
    <source>
        <dbReference type="EMBL" id="AFJ45598.1"/>
    </source>
</evidence>
<dbReference type="KEGG" id="ebt:EBL_c04720"/>
<dbReference type="Gene3D" id="1.20.120.30">
    <property type="entry name" value="Aspartate receptor, ligand-binding domain"/>
    <property type="match status" value="1"/>
</dbReference>
<dbReference type="eggNOG" id="COG3706">
    <property type="taxonomic scope" value="Bacteria"/>
</dbReference>
<evidence type="ECO:0000259" key="6">
    <source>
        <dbReference type="PROSITE" id="PS50887"/>
    </source>
</evidence>
<dbReference type="SMART" id="SM00267">
    <property type="entry name" value="GGDEF"/>
    <property type="match status" value="1"/>
</dbReference>
<comment type="cofactor">
    <cofactor evidence="1">
        <name>Mg(2+)</name>
        <dbReference type="ChEBI" id="CHEBI:18420"/>
    </cofactor>
</comment>
<dbReference type="Proteomes" id="UP000001955">
    <property type="component" value="Chromosome"/>
</dbReference>
<dbReference type="InterPro" id="IPR050469">
    <property type="entry name" value="Diguanylate_Cyclase"/>
</dbReference>
<dbReference type="PANTHER" id="PTHR45138">
    <property type="entry name" value="REGULATORY COMPONENTS OF SENSORY TRANSDUCTION SYSTEM"/>
    <property type="match status" value="1"/>
</dbReference>
<dbReference type="SUPFAM" id="SSF55073">
    <property type="entry name" value="Nucleotide cyclase"/>
    <property type="match status" value="1"/>
</dbReference>
<dbReference type="RefSeq" id="WP_002441872.1">
    <property type="nucleotide sequence ID" value="NC_017910.1"/>
</dbReference>
<dbReference type="InterPro" id="IPR029787">
    <property type="entry name" value="Nucleotide_cyclase"/>
</dbReference>
<dbReference type="NCBIfam" id="TIGR00254">
    <property type="entry name" value="GGDEF"/>
    <property type="match status" value="1"/>
</dbReference>
<name>I2B4Z4_SHIBC</name>
<dbReference type="GO" id="GO:0043709">
    <property type="term" value="P:cell adhesion involved in single-species biofilm formation"/>
    <property type="evidence" value="ECO:0007669"/>
    <property type="project" value="TreeGrafter"/>
</dbReference>
<dbReference type="Pfam" id="PF00990">
    <property type="entry name" value="GGDEF"/>
    <property type="match status" value="1"/>
</dbReference>
<dbReference type="PATRIC" id="fig|630626.3.peg.468"/>